<proteinExistence type="predicted"/>
<keyword evidence="2" id="KW-1185">Reference proteome</keyword>
<evidence type="ECO:0008006" key="3">
    <source>
        <dbReference type="Google" id="ProtNLM"/>
    </source>
</evidence>
<comment type="caution">
    <text evidence="1">The sequence shown here is derived from an EMBL/GenBank/DDBJ whole genome shotgun (WGS) entry which is preliminary data.</text>
</comment>
<organism evidence="1 2">
    <name type="scientific">Umbra pygmaea</name>
    <name type="common">Eastern mudminnow</name>
    <dbReference type="NCBI Taxonomy" id="75934"/>
    <lineage>
        <taxon>Eukaryota</taxon>
        <taxon>Metazoa</taxon>
        <taxon>Chordata</taxon>
        <taxon>Craniata</taxon>
        <taxon>Vertebrata</taxon>
        <taxon>Euteleostomi</taxon>
        <taxon>Actinopterygii</taxon>
        <taxon>Neopterygii</taxon>
        <taxon>Teleostei</taxon>
        <taxon>Protacanthopterygii</taxon>
        <taxon>Esociformes</taxon>
        <taxon>Umbridae</taxon>
        <taxon>Umbra</taxon>
    </lineage>
</organism>
<evidence type="ECO:0000313" key="1">
    <source>
        <dbReference type="EMBL" id="KAL1022548.1"/>
    </source>
</evidence>
<evidence type="ECO:0000313" key="2">
    <source>
        <dbReference type="Proteomes" id="UP001557470"/>
    </source>
</evidence>
<reference evidence="1 2" key="1">
    <citation type="submission" date="2024-06" db="EMBL/GenBank/DDBJ databases">
        <authorList>
            <person name="Pan Q."/>
            <person name="Wen M."/>
            <person name="Jouanno E."/>
            <person name="Zahm M."/>
            <person name="Klopp C."/>
            <person name="Cabau C."/>
            <person name="Louis A."/>
            <person name="Berthelot C."/>
            <person name="Parey E."/>
            <person name="Roest Crollius H."/>
            <person name="Montfort J."/>
            <person name="Robinson-Rechavi M."/>
            <person name="Bouchez O."/>
            <person name="Lampietro C."/>
            <person name="Lopez Roques C."/>
            <person name="Donnadieu C."/>
            <person name="Postlethwait J."/>
            <person name="Bobe J."/>
            <person name="Verreycken H."/>
            <person name="Guiguen Y."/>
        </authorList>
    </citation>
    <scope>NUCLEOTIDE SEQUENCE [LARGE SCALE GENOMIC DNA]</scope>
    <source>
        <strain evidence="1">Up_M1</strain>
        <tissue evidence="1">Testis</tissue>
    </source>
</reference>
<dbReference type="EMBL" id="JAGEUA010000001">
    <property type="protein sequence ID" value="KAL1022548.1"/>
    <property type="molecule type" value="Genomic_DNA"/>
</dbReference>
<protein>
    <recommendedName>
        <fullName evidence="3">Retrotransposon gag domain-containing protein</fullName>
    </recommendedName>
</protein>
<dbReference type="Proteomes" id="UP001557470">
    <property type="component" value="Unassembled WGS sequence"/>
</dbReference>
<accession>A0ABD0XMD4</accession>
<sequence length="264" mass="29493">MSDELRTGQIMTKLSNNESDQEVLARLKACLITLRGPTSSAWDKILCIKQGKEPFETFAESAWQLFQEFSGLEHPTRDNNILLELLKTNAGSHVQQAFNHGASSPHNTFDSLVDWVTRMENRLKITKPECERGTAVPAQGFAKGGEIKLASSGPKQQSLYCAFCHKLGHSIEVCRQRQRQITPKNSLSQTALKQPNVKHGPQVFKHETVPPVDTVTLSVERVKEIGQSPVSTKSEIEHAKLQPTKQKKPRCSFCHRTGHTKAQC</sequence>
<dbReference type="AlphaFoldDB" id="A0ABD0XMD4"/>
<name>A0ABD0XMD4_UMBPY</name>
<gene>
    <name evidence="1" type="ORF">UPYG_G00029140</name>
</gene>